<dbReference type="PANTHER" id="PTHR10302:SF27">
    <property type="entry name" value="SINGLE-STRANDED DNA-BINDING PROTEIN"/>
    <property type="match status" value="1"/>
</dbReference>
<dbReference type="PIRSF" id="PIRSF002070">
    <property type="entry name" value="SSB"/>
    <property type="match status" value="1"/>
</dbReference>
<dbReference type="RefSeq" id="WP_237966587.1">
    <property type="nucleotide sequence ID" value="NZ_JAKNHQ010000005.1"/>
</dbReference>
<gene>
    <name evidence="5" type="ORF">L0P57_05130</name>
</gene>
<evidence type="ECO:0000256" key="2">
    <source>
        <dbReference type="HAMAP-Rule" id="MF_00984"/>
    </source>
</evidence>
<comment type="caution">
    <text evidence="2">Lacks conserved residue(s) required for the propagation of feature annotation.</text>
</comment>
<keyword evidence="2" id="KW-0233">DNA recombination</keyword>
<dbReference type="InterPro" id="IPR000424">
    <property type="entry name" value="Primosome_PriB/ssb"/>
</dbReference>
<sequence length="163" mass="17896">MLNVAVLMGRLVADPELRHTANDISVTSFTLAVDRSYVKAGSDRQTDFIDIVAWRSTADFVCKYFRKGQLVAVQGSIQTRTYTDSQGTKRKAFEIVADNVHFAEPKRDSSAGGGYAAGNYGGGNYENNYHSRMEPIPEQPAPAYTSGNTGDFEEIPSDDDLPF</sequence>
<evidence type="ECO:0000313" key="6">
    <source>
        <dbReference type="Proteomes" id="UP001298681"/>
    </source>
</evidence>
<feature type="short sequence motif" description="Important for interaction with partner proteins" evidence="2">
    <location>
        <begin position="158"/>
        <end position="163"/>
    </location>
</feature>
<dbReference type="CDD" id="cd04496">
    <property type="entry name" value="SSB_OBF"/>
    <property type="match status" value="1"/>
</dbReference>
<evidence type="ECO:0000256" key="3">
    <source>
        <dbReference type="PIRNR" id="PIRNR002070"/>
    </source>
</evidence>
<protein>
    <recommendedName>
        <fullName evidence="2 3">Single-stranded DNA-binding protein</fullName>
        <shortName evidence="2">SSB</shortName>
    </recommendedName>
</protein>
<keyword evidence="1 2" id="KW-0238">DNA-binding</keyword>
<accession>A0ABS9MIB4</accession>
<evidence type="ECO:0000256" key="4">
    <source>
        <dbReference type="SAM" id="MobiDB-lite"/>
    </source>
</evidence>
<dbReference type="Gene3D" id="2.40.50.140">
    <property type="entry name" value="Nucleic acid-binding proteins"/>
    <property type="match status" value="1"/>
</dbReference>
<dbReference type="EMBL" id="JAKNHQ010000005">
    <property type="protein sequence ID" value="MCG4610311.1"/>
    <property type="molecule type" value="Genomic_DNA"/>
</dbReference>
<dbReference type="HAMAP" id="MF_00984">
    <property type="entry name" value="SSB"/>
    <property type="match status" value="1"/>
</dbReference>
<comment type="function">
    <text evidence="2">Plays an important role in DNA replication, recombination and repair. Binds to ssDNA and to an array of partner proteins to recruit them to their sites of action during DNA metabolism.</text>
</comment>
<comment type="caution">
    <text evidence="5">The sequence shown here is derived from an EMBL/GenBank/DDBJ whole genome shotgun (WGS) entry which is preliminary data.</text>
</comment>
<keyword evidence="2" id="KW-0227">DNA damage</keyword>
<reference evidence="5 6" key="1">
    <citation type="submission" date="2022-01" db="EMBL/GenBank/DDBJ databases">
        <title>Collection of gut derived symbiotic bacterial strains cultured from healthy donors.</title>
        <authorList>
            <person name="Lin H."/>
            <person name="Kohout C."/>
            <person name="Waligurski E."/>
            <person name="Pamer E.G."/>
        </authorList>
    </citation>
    <scope>NUCLEOTIDE SEQUENCE [LARGE SCALE GENOMIC DNA]</scope>
    <source>
        <strain evidence="5 6">DFI.7.58</strain>
    </source>
</reference>
<keyword evidence="2" id="KW-0234">DNA repair</keyword>
<feature type="compositionally biased region" description="Acidic residues" evidence="4">
    <location>
        <begin position="151"/>
        <end position="163"/>
    </location>
</feature>
<dbReference type="Proteomes" id="UP001298681">
    <property type="component" value="Unassembled WGS sequence"/>
</dbReference>
<evidence type="ECO:0000313" key="5">
    <source>
        <dbReference type="EMBL" id="MCG4610311.1"/>
    </source>
</evidence>
<comment type="subunit">
    <text evidence="2">Homotetramer.</text>
</comment>
<dbReference type="PROSITE" id="PS50935">
    <property type="entry name" value="SSB"/>
    <property type="match status" value="1"/>
</dbReference>
<dbReference type="PANTHER" id="PTHR10302">
    <property type="entry name" value="SINGLE-STRANDED DNA-BINDING PROTEIN"/>
    <property type="match status" value="1"/>
</dbReference>
<dbReference type="Pfam" id="PF00436">
    <property type="entry name" value="SSB"/>
    <property type="match status" value="1"/>
</dbReference>
<evidence type="ECO:0000256" key="1">
    <source>
        <dbReference type="ARBA" id="ARBA00023125"/>
    </source>
</evidence>
<dbReference type="GO" id="GO:0003677">
    <property type="term" value="F:DNA binding"/>
    <property type="evidence" value="ECO:0007669"/>
    <property type="project" value="UniProtKB-KW"/>
</dbReference>
<keyword evidence="2" id="KW-0235">DNA replication</keyword>
<proteinExistence type="inferred from homology"/>
<name>A0ABS9MIB4_9FIRM</name>
<dbReference type="InterPro" id="IPR011344">
    <property type="entry name" value="ssDNA-bd"/>
</dbReference>
<dbReference type="NCBIfam" id="TIGR00621">
    <property type="entry name" value="ssb"/>
    <property type="match status" value="1"/>
</dbReference>
<keyword evidence="6" id="KW-1185">Reference proteome</keyword>
<dbReference type="SUPFAM" id="SSF50249">
    <property type="entry name" value="Nucleic acid-binding proteins"/>
    <property type="match status" value="1"/>
</dbReference>
<organism evidence="5 6">
    <name type="scientific">Anaeromassilibacillus senegalensis</name>
    <dbReference type="NCBI Taxonomy" id="1673717"/>
    <lineage>
        <taxon>Bacteria</taxon>
        <taxon>Bacillati</taxon>
        <taxon>Bacillota</taxon>
        <taxon>Clostridia</taxon>
        <taxon>Eubacteriales</taxon>
        <taxon>Acutalibacteraceae</taxon>
        <taxon>Anaeromassilibacillus</taxon>
    </lineage>
</organism>
<feature type="region of interest" description="Disordered" evidence="4">
    <location>
        <begin position="124"/>
        <end position="163"/>
    </location>
</feature>
<dbReference type="InterPro" id="IPR012340">
    <property type="entry name" value="NA-bd_OB-fold"/>
</dbReference>